<dbReference type="RefSeq" id="WP_063259196.1">
    <property type="nucleotide sequence ID" value="NZ_LQNU01000024.1"/>
</dbReference>
<dbReference type="EMBL" id="LQNU01000024">
    <property type="protein sequence ID" value="KZE84199.1"/>
    <property type="molecule type" value="Genomic_DNA"/>
</dbReference>
<protein>
    <submittedName>
        <fullName evidence="1">Uncharacterized protein</fullName>
    </submittedName>
</protein>
<organism evidence="1 2">
    <name type="scientific">Myroides marinus</name>
    <dbReference type="NCBI Taxonomy" id="703342"/>
    <lineage>
        <taxon>Bacteria</taxon>
        <taxon>Pseudomonadati</taxon>
        <taxon>Bacteroidota</taxon>
        <taxon>Flavobacteriia</taxon>
        <taxon>Flavobacteriales</taxon>
        <taxon>Flavobacteriaceae</taxon>
        <taxon>Myroides</taxon>
    </lineage>
</organism>
<dbReference type="Proteomes" id="UP000076630">
    <property type="component" value="Unassembled WGS sequence"/>
</dbReference>
<sequence length="586" mass="60735">GEIDANAKAISFDNSTNGFTSNNVQEALEELKNTIDTNKGDLALSGGLEFTGGTDGATKLLADAGIQIADKGVTSEKLGAKPEEKGKVATVNEDGTVSYKEIKTGDLADAKTISSTSILVGTGGVGATLKDVSLEIKPGDIGQVMITGNDGKTTWVDQSVISPTTTNSLTSSENVMTSDVNGVSKSANIINSIETSLDANNKLVTKVNGVSTLPLDLTSAVQNGQKNTIVEQGSGITVSKVVSTDGKDTTYTIKANPAEIVLNGDVIGNGNSTVVRAIQGTEVSAVKPSSEGQALVYDKDLNQWKPGTPKVNVENVTDAKNLTAAGGVDATIEVVSGGNQAVLVETSLKVKQESITTNEIKNGTIKPEDLAVAGNNQVLVTNSGGTPLWANQSDLGKIITADNGLTKTDNNIQLGGTLITPTVLTTTSGNTLALKGLDKRKTQAVNATEGVTQHLLAVDKNGDIIKALKAAMPKFFYMPSVLVPTAESQVAQSGVTYNNATRTGTINLYAIYQTQFGSPIKSSVGASPLPVLPASELGFHITYATEGVFTIESITAEGLMTYKVSSTANVNVGSFINIVFSVKEDN</sequence>
<reference evidence="1 2" key="1">
    <citation type="submission" date="2016-01" db="EMBL/GenBank/DDBJ databases">
        <title>Whole genome sequencing of Myroides marinus L41.</title>
        <authorList>
            <person name="Hong K.W."/>
        </authorList>
    </citation>
    <scope>NUCLEOTIDE SEQUENCE [LARGE SCALE GENOMIC DNA]</scope>
    <source>
        <strain evidence="1 2">L41</strain>
    </source>
</reference>
<evidence type="ECO:0000313" key="2">
    <source>
        <dbReference type="Proteomes" id="UP000076630"/>
    </source>
</evidence>
<gene>
    <name evidence="1" type="ORF">AV926_02590</name>
</gene>
<keyword evidence="2" id="KW-1185">Reference proteome</keyword>
<feature type="non-terminal residue" evidence="1">
    <location>
        <position position="1"/>
    </location>
</feature>
<name>A0A161UC90_9FLAO</name>
<accession>A0A161UC90</accession>
<dbReference type="AlphaFoldDB" id="A0A161UC90"/>
<evidence type="ECO:0000313" key="1">
    <source>
        <dbReference type="EMBL" id="KZE84199.1"/>
    </source>
</evidence>
<comment type="caution">
    <text evidence="1">The sequence shown here is derived from an EMBL/GenBank/DDBJ whole genome shotgun (WGS) entry which is preliminary data.</text>
</comment>
<proteinExistence type="predicted"/>